<sequence length="247" mass="26735">MDVTCPQCTCGGVLRGTGNQKVGAIVNAIGYYVIGLPIGIALMFAAKLGVIGKPNYRKTSQLSTGSGDNVQVLCSRLVIIHVSHVFPQRDTWKECRVKDVGAVSSLTCQISPRAGLWSGIIICSVCQALCFLAFIARLNWKLACQQAQVHANLKVNMALNGNSAVCQEPVHSVSPESHGEIMMTDLEKKDETQLDQQTNQQQVLPVHPKDSHKLSGKQLALRRGLLVLGVVLVLVGGILVRVYVRIE</sequence>
<keyword evidence="2" id="KW-1133">Transmembrane helix</keyword>
<reference evidence="3 4" key="1">
    <citation type="submission" date="2016-06" db="EMBL/GenBank/DDBJ databases">
        <title>The Draft Genome Sequence and Annotation of the Desert Woodrat Neotoma lepida.</title>
        <authorList>
            <person name="Campbell M."/>
            <person name="Oakeson K.F."/>
            <person name="Yandell M."/>
            <person name="Halpert J.R."/>
            <person name="Dearing D."/>
        </authorList>
    </citation>
    <scope>NUCLEOTIDE SEQUENCE [LARGE SCALE GENOMIC DNA]</scope>
    <source>
        <strain evidence="3">417</strain>
        <tissue evidence="3">Liver</tissue>
    </source>
</reference>
<feature type="region of interest" description="Disordered" evidence="1">
    <location>
        <begin position="190"/>
        <end position="210"/>
    </location>
</feature>
<dbReference type="OrthoDB" id="2126698at2759"/>
<accession>A0A1A6HQ96</accession>
<evidence type="ECO:0000256" key="2">
    <source>
        <dbReference type="SAM" id="Phobius"/>
    </source>
</evidence>
<dbReference type="AlphaFoldDB" id="A0A1A6HQ96"/>
<keyword evidence="2" id="KW-0812">Transmembrane</keyword>
<name>A0A1A6HQ96_NEOLE</name>
<protein>
    <submittedName>
        <fullName evidence="3">Uncharacterized protein</fullName>
    </submittedName>
</protein>
<organism evidence="3 4">
    <name type="scientific">Neotoma lepida</name>
    <name type="common">Desert woodrat</name>
    <dbReference type="NCBI Taxonomy" id="56216"/>
    <lineage>
        <taxon>Eukaryota</taxon>
        <taxon>Metazoa</taxon>
        <taxon>Chordata</taxon>
        <taxon>Craniata</taxon>
        <taxon>Vertebrata</taxon>
        <taxon>Euteleostomi</taxon>
        <taxon>Mammalia</taxon>
        <taxon>Eutheria</taxon>
        <taxon>Euarchontoglires</taxon>
        <taxon>Glires</taxon>
        <taxon>Rodentia</taxon>
        <taxon>Myomorpha</taxon>
        <taxon>Muroidea</taxon>
        <taxon>Cricetidae</taxon>
        <taxon>Neotominae</taxon>
        <taxon>Neotoma</taxon>
    </lineage>
</organism>
<feature type="transmembrane region" description="Helical" evidence="2">
    <location>
        <begin position="224"/>
        <end position="244"/>
    </location>
</feature>
<gene>
    <name evidence="3" type="ORF">A6R68_21625</name>
</gene>
<feature type="transmembrane region" description="Helical" evidence="2">
    <location>
        <begin position="114"/>
        <end position="136"/>
    </location>
</feature>
<keyword evidence="2" id="KW-0472">Membrane</keyword>
<dbReference type="STRING" id="56216.A0A1A6HQ96"/>
<evidence type="ECO:0000256" key="1">
    <source>
        <dbReference type="SAM" id="MobiDB-lite"/>
    </source>
</evidence>
<feature type="transmembrane region" description="Helical" evidence="2">
    <location>
        <begin position="29"/>
        <end position="50"/>
    </location>
</feature>
<dbReference type="EMBL" id="LZPO01017446">
    <property type="protein sequence ID" value="OBS80170.1"/>
    <property type="molecule type" value="Genomic_DNA"/>
</dbReference>
<evidence type="ECO:0000313" key="4">
    <source>
        <dbReference type="Proteomes" id="UP000092124"/>
    </source>
</evidence>
<comment type="caution">
    <text evidence="3">The sequence shown here is derived from an EMBL/GenBank/DDBJ whole genome shotgun (WGS) entry which is preliminary data.</text>
</comment>
<proteinExistence type="predicted"/>
<keyword evidence="4" id="KW-1185">Reference proteome</keyword>
<dbReference type="Proteomes" id="UP000092124">
    <property type="component" value="Unassembled WGS sequence"/>
</dbReference>
<evidence type="ECO:0000313" key="3">
    <source>
        <dbReference type="EMBL" id="OBS80170.1"/>
    </source>
</evidence>